<evidence type="ECO:0000256" key="4">
    <source>
        <dbReference type="ARBA" id="ARBA00023136"/>
    </source>
</evidence>
<dbReference type="Gene3D" id="2.60.120.260">
    <property type="entry name" value="Galactose-binding domain-like"/>
    <property type="match status" value="1"/>
</dbReference>
<proteinExistence type="predicted"/>
<evidence type="ECO:0000256" key="2">
    <source>
        <dbReference type="ARBA" id="ARBA00022692"/>
    </source>
</evidence>
<dbReference type="EMBL" id="BDGG01000010">
    <property type="protein sequence ID" value="GAV04028.1"/>
    <property type="molecule type" value="Genomic_DNA"/>
</dbReference>
<keyword evidence="4" id="KW-0472">Membrane</keyword>
<dbReference type="STRING" id="947166.A0A1D1VW54"/>
<keyword evidence="3" id="KW-1133">Transmembrane helix</keyword>
<dbReference type="OrthoDB" id="342281at2759"/>
<evidence type="ECO:0000256" key="3">
    <source>
        <dbReference type="ARBA" id="ARBA00022989"/>
    </source>
</evidence>
<comment type="caution">
    <text evidence="6">The sequence shown here is derived from an EMBL/GenBank/DDBJ whole genome shotgun (WGS) entry which is preliminary data.</text>
</comment>
<gene>
    <name evidence="6" type="primary">RvY_14373-1</name>
    <name evidence="6" type="synonym">RvY_14373.1</name>
    <name evidence="6" type="ORF">RvY_14373</name>
</gene>
<dbReference type="InterPro" id="IPR008979">
    <property type="entry name" value="Galactose-bd-like_sf"/>
</dbReference>
<keyword evidence="7" id="KW-1185">Reference proteome</keyword>
<protein>
    <recommendedName>
        <fullName evidence="5">SUN domain-containing protein</fullName>
    </recommendedName>
</protein>
<evidence type="ECO:0000313" key="7">
    <source>
        <dbReference type="Proteomes" id="UP000186922"/>
    </source>
</evidence>
<sequence>MLTEALKKALTAAETELSTSSKLKAVENRKDQVDEGLDSLHSNISEIVSQQFTISREVADLGMLDAKTIRQFVVPTLFQAEQLQEEFARFPQLLQEQFLTKSKFFDELRKHRNFLQLKAASLYTEPKTPYTNPFRATDMESLVQSHLDLLARNKLSDINYASDACGATVVRTVNSTGAPNNDPALMLSDTVVPGHAWSFLELPASILVKLCLPIRINKISLEHIIGYFPEMHLTEAAPADFEIWVHGYSGRVDLTPSLLLKERFDNTGHSLQTFSVENERQLEHRFVELKILKNHGNPCKTSVYHFQVYGVPANETLERYKIGI</sequence>
<dbReference type="AlphaFoldDB" id="A0A1D1VW54"/>
<dbReference type="PROSITE" id="PS51469">
    <property type="entry name" value="SUN"/>
    <property type="match status" value="1"/>
</dbReference>
<accession>A0A1D1VW54</accession>
<comment type="subcellular location">
    <subcellularLocation>
        <location evidence="1">Membrane</location>
    </subcellularLocation>
</comment>
<organism evidence="6 7">
    <name type="scientific">Ramazzottius varieornatus</name>
    <name type="common">Water bear</name>
    <name type="synonym">Tardigrade</name>
    <dbReference type="NCBI Taxonomy" id="947166"/>
    <lineage>
        <taxon>Eukaryota</taxon>
        <taxon>Metazoa</taxon>
        <taxon>Ecdysozoa</taxon>
        <taxon>Tardigrada</taxon>
        <taxon>Eutardigrada</taxon>
        <taxon>Parachela</taxon>
        <taxon>Hypsibioidea</taxon>
        <taxon>Ramazzottiidae</taxon>
        <taxon>Ramazzottius</taxon>
    </lineage>
</organism>
<feature type="domain" description="SUN" evidence="5">
    <location>
        <begin position="119"/>
        <end position="313"/>
    </location>
</feature>
<evidence type="ECO:0000259" key="5">
    <source>
        <dbReference type="PROSITE" id="PS51469"/>
    </source>
</evidence>
<dbReference type="SUPFAM" id="SSF49785">
    <property type="entry name" value="Galactose-binding domain-like"/>
    <property type="match status" value="1"/>
</dbReference>
<dbReference type="Proteomes" id="UP000186922">
    <property type="component" value="Unassembled WGS sequence"/>
</dbReference>
<dbReference type="PANTHER" id="PTHR12911">
    <property type="entry name" value="SAD1/UNC-84-LIKE PROTEIN-RELATED"/>
    <property type="match status" value="1"/>
</dbReference>
<evidence type="ECO:0000256" key="1">
    <source>
        <dbReference type="ARBA" id="ARBA00004370"/>
    </source>
</evidence>
<dbReference type="GO" id="GO:0043495">
    <property type="term" value="F:protein-membrane adaptor activity"/>
    <property type="evidence" value="ECO:0007669"/>
    <property type="project" value="TreeGrafter"/>
</dbReference>
<name>A0A1D1VW54_RAMVA</name>
<dbReference type="PANTHER" id="PTHR12911:SF8">
    <property type="entry name" value="KLAROID PROTEIN-RELATED"/>
    <property type="match status" value="1"/>
</dbReference>
<keyword evidence="2" id="KW-0812">Transmembrane</keyword>
<dbReference type="GO" id="GO:0034993">
    <property type="term" value="C:meiotic nuclear membrane microtubule tethering complex"/>
    <property type="evidence" value="ECO:0007669"/>
    <property type="project" value="TreeGrafter"/>
</dbReference>
<dbReference type="Pfam" id="PF07738">
    <property type="entry name" value="Sad1_UNC"/>
    <property type="match status" value="1"/>
</dbReference>
<dbReference type="InterPro" id="IPR045119">
    <property type="entry name" value="SUN1-5"/>
</dbReference>
<reference evidence="6 7" key="1">
    <citation type="journal article" date="2016" name="Nat. Commun.">
        <title>Extremotolerant tardigrade genome and improved radiotolerance of human cultured cells by tardigrade-unique protein.</title>
        <authorList>
            <person name="Hashimoto T."/>
            <person name="Horikawa D.D."/>
            <person name="Saito Y."/>
            <person name="Kuwahara H."/>
            <person name="Kozuka-Hata H."/>
            <person name="Shin-I T."/>
            <person name="Minakuchi Y."/>
            <person name="Ohishi K."/>
            <person name="Motoyama A."/>
            <person name="Aizu T."/>
            <person name="Enomoto A."/>
            <person name="Kondo K."/>
            <person name="Tanaka S."/>
            <person name="Hara Y."/>
            <person name="Koshikawa S."/>
            <person name="Sagara H."/>
            <person name="Miura T."/>
            <person name="Yokobori S."/>
            <person name="Miyagawa K."/>
            <person name="Suzuki Y."/>
            <person name="Kubo T."/>
            <person name="Oyama M."/>
            <person name="Kohara Y."/>
            <person name="Fujiyama A."/>
            <person name="Arakawa K."/>
            <person name="Katayama T."/>
            <person name="Toyoda A."/>
            <person name="Kunieda T."/>
        </authorList>
    </citation>
    <scope>NUCLEOTIDE SEQUENCE [LARGE SCALE GENOMIC DNA]</scope>
    <source>
        <strain evidence="6 7">YOKOZUNA-1</strain>
    </source>
</reference>
<evidence type="ECO:0000313" key="6">
    <source>
        <dbReference type="EMBL" id="GAV04028.1"/>
    </source>
</evidence>
<dbReference type="InterPro" id="IPR012919">
    <property type="entry name" value="SUN_dom"/>
</dbReference>